<dbReference type="PANTHER" id="PTHR13723">
    <property type="entry name" value="ADAMTS A DISINTEGRIN AND METALLOPROTEASE WITH THROMBOSPONDIN MOTIFS PROTEASE"/>
    <property type="match status" value="1"/>
</dbReference>
<dbReference type="InterPro" id="IPR000884">
    <property type="entry name" value="TSP1_rpt"/>
</dbReference>
<dbReference type="PROSITE" id="PS50092">
    <property type="entry name" value="TSP1"/>
    <property type="match status" value="7"/>
</dbReference>
<feature type="disulfide bond" evidence="18">
    <location>
        <begin position="232"/>
        <end position="250"/>
    </location>
</feature>
<feature type="binding site" evidence="17">
    <location>
        <position position="197"/>
    </location>
    <ligand>
        <name>Ca(2+)</name>
        <dbReference type="ChEBI" id="CHEBI:29108"/>
        <label>2</label>
    </ligand>
</feature>
<keyword evidence="6 17" id="KW-0479">Metal-binding</keyword>
<dbReference type="InterPro" id="IPR001590">
    <property type="entry name" value="Peptidase_M12B"/>
</dbReference>
<dbReference type="InterPro" id="IPR050439">
    <property type="entry name" value="ADAMTS_ADAMTS-like"/>
</dbReference>
<keyword evidence="14" id="KW-0325">Glycoprotein</keyword>
<feature type="disulfide bond" evidence="18">
    <location>
        <begin position="113"/>
        <end position="194"/>
    </location>
</feature>
<evidence type="ECO:0000256" key="17">
    <source>
        <dbReference type="PIRSR" id="PIRSR613273-2"/>
    </source>
</evidence>
<dbReference type="FunFam" id="3.40.390.10:FF:000001">
    <property type="entry name" value="A disintegrin and metalloproteinase with thrombospondin motifs 1"/>
    <property type="match status" value="1"/>
</dbReference>
<feature type="binding site" evidence="17">
    <location>
        <position position="76"/>
    </location>
    <ligand>
        <name>Ca(2+)</name>
        <dbReference type="ChEBI" id="CHEBI:29108"/>
        <label>1</label>
    </ligand>
</feature>
<comment type="subcellular location">
    <subcellularLocation>
        <location evidence="1">Secreted</location>
        <location evidence="1">Extracellular space</location>
        <location evidence="1">Extracellular matrix</location>
    </subcellularLocation>
</comment>
<dbReference type="InterPro" id="IPR036383">
    <property type="entry name" value="TSP1_rpt_sf"/>
</dbReference>
<dbReference type="FunFam" id="2.20.100.10:FF:000005">
    <property type="entry name" value="ADAM metallopeptidase with thrombospondin type 1 motif 9"/>
    <property type="match status" value="3"/>
</dbReference>
<evidence type="ECO:0000256" key="2">
    <source>
        <dbReference type="ARBA" id="ARBA00022525"/>
    </source>
</evidence>
<evidence type="ECO:0000256" key="1">
    <source>
        <dbReference type="ARBA" id="ARBA00004498"/>
    </source>
</evidence>
<evidence type="ECO:0000256" key="3">
    <source>
        <dbReference type="ARBA" id="ARBA00022530"/>
    </source>
</evidence>
<keyword evidence="12" id="KW-0865">Zymogen</keyword>
<dbReference type="InterPro" id="IPR006586">
    <property type="entry name" value="ADAM_Cys-rich"/>
</dbReference>
<evidence type="ECO:0000256" key="20">
    <source>
        <dbReference type="SAM" id="MobiDB-lite"/>
    </source>
</evidence>
<keyword evidence="13 18" id="KW-1015">Disulfide bond</keyword>
<dbReference type="SMART" id="SM00209">
    <property type="entry name" value="TSP1"/>
    <property type="match status" value="8"/>
</dbReference>
<keyword evidence="8" id="KW-0677">Repeat</keyword>
<dbReference type="PRINTS" id="PR01857">
    <property type="entry name" value="ADAMTSFAMILY"/>
</dbReference>
<feature type="binding site" evidence="17 19">
    <location>
        <position position="139"/>
    </location>
    <ligand>
        <name>Zn(2+)</name>
        <dbReference type="ChEBI" id="CHEBI:29105"/>
        <note>catalytic</note>
    </ligand>
</feature>
<dbReference type="InterPro" id="IPR010294">
    <property type="entry name" value="ADAMTS_spacer1"/>
</dbReference>
<evidence type="ECO:0000256" key="10">
    <source>
        <dbReference type="ARBA" id="ARBA00022833"/>
    </source>
</evidence>
<accession>A0A8J6FJB8</accession>
<feature type="compositionally biased region" description="Polar residues" evidence="20">
    <location>
        <begin position="783"/>
        <end position="794"/>
    </location>
</feature>
<reference evidence="23" key="1">
    <citation type="thesis" date="2020" institute="ProQuest LLC" country="789 East Eisenhower Parkway, Ann Arbor, MI, USA">
        <title>Comparative Genomics and Chromosome Evolution.</title>
        <authorList>
            <person name="Mudd A.B."/>
        </authorList>
    </citation>
    <scope>NUCLEOTIDE SEQUENCE</scope>
    <source>
        <strain evidence="23">HN-11 Male</strain>
        <tissue evidence="23">Kidney and liver</tissue>
    </source>
</reference>
<feature type="disulfide bond" evidence="18">
    <location>
        <begin position="301"/>
        <end position="339"/>
    </location>
</feature>
<dbReference type="Pfam" id="PF00090">
    <property type="entry name" value="TSP_1"/>
    <property type="match status" value="1"/>
</dbReference>
<keyword evidence="7" id="KW-0732">Signal</keyword>
<keyword evidence="3" id="KW-0272">Extracellular matrix</keyword>
<comment type="cofactor">
    <cofactor evidence="17">
        <name>Zn(2+)</name>
        <dbReference type="ChEBI" id="CHEBI:29105"/>
    </cofactor>
    <text evidence="17">Binds 1 zinc ion per subunit.</text>
</comment>
<feature type="disulfide bond" evidence="18">
    <location>
        <begin position="297"/>
        <end position="334"/>
    </location>
</feature>
<feature type="binding site" evidence="17">
    <location>
        <position position="197"/>
    </location>
    <ligand>
        <name>Ca(2+)</name>
        <dbReference type="ChEBI" id="CHEBI:29108"/>
        <label>1</label>
    </ligand>
</feature>
<feature type="compositionally biased region" description="Low complexity" evidence="20">
    <location>
        <begin position="795"/>
        <end position="807"/>
    </location>
</feature>
<evidence type="ECO:0000256" key="4">
    <source>
        <dbReference type="ARBA" id="ARBA00022670"/>
    </source>
</evidence>
<feature type="disulfide bond" evidence="18">
    <location>
        <begin position="239"/>
        <end position="269"/>
    </location>
</feature>
<keyword evidence="10 17" id="KW-0862">Zinc</keyword>
<dbReference type="Pfam" id="PF19030">
    <property type="entry name" value="TSP1_ADAMTS"/>
    <property type="match status" value="7"/>
</dbReference>
<dbReference type="PRINTS" id="PR01705">
    <property type="entry name" value="TSP1REPEAT"/>
</dbReference>
<name>A0A8J6FJB8_ELECQ</name>
<feature type="binding site" evidence="17">
    <location>
        <position position="83"/>
    </location>
    <ligand>
        <name>Ca(2+)</name>
        <dbReference type="ChEBI" id="CHEBI:29108"/>
        <label>1</label>
    </ligand>
</feature>
<evidence type="ECO:0000256" key="7">
    <source>
        <dbReference type="ARBA" id="ARBA00022729"/>
    </source>
</evidence>
<feature type="domain" description="PLAC" evidence="22">
    <location>
        <begin position="1265"/>
        <end position="1305"/>
    </location>
</feature>
<protein>
    <recommendedName>
        <fullName evidence="25">A disintegrin and metalloproteinase with thrombospondin motifs 12</fullName>
    </recommendedName>
</protein>
<feature type="domain" description="Peptidase M12B" evidence="21">
    <location>
        <begin position="1"/>
        <end position="199"/>
    </location>
</feature>
<feature type="binding site" evidence="17">
    <location>
        <position position="194"/>
    </location>
    <ligand>
        <name>Ca(2+)</name>
        <dbReference type="ChEBI" id="CHEBI:29108"/>
        <label>1</label>
    </ligand>
</feature>
<feature type="disulfide bond" evidence="18">
    <location>
        <begin position="263"/>
        <end position="274"/>
    </location>
</feature>
<dbReference type="InterPro" id="IPR010909">
    <property type="entry name" value="PLAC"/>
</dbReference>
<dbReference type="Proteomes" id="UP000770717">
    <property type="component" value="Unassembled WGS sequence"/>
</dbReference>
<dbReference type="SUPFAM" id="SSF82895">
    <property type="entry name" value="TSP-1 type 1 repeat"/>
    <property type="match status" value="8"/>
</dbReference>
<keyword evidence="4" id="KW-0645">Protease</keyword>
<dbReference type="GO" id="GO:0004222">
    <property type="term" value="F:metalloendopeptidase activity"/>
    <property type="evidence" value="ECO:0007669"/>
    <property type="project" value="InterPro"/>
</dbReference>
<evidence type="ECO:0000313" key="23">
    <source>
        <dbReference type="EMBL" id="KAG9488386.1"/>
    </source>
</evidence>
<dbReference type="Gene3D" id="2.20.100.10">
    <property type="entry name" value="Thrombospondin type-1 (TSP1) repeat"/>
    <property type="match status" value="8"/>
</dbReference>
<dbReference type="Pfam" id="PF17771">
    <property type="entry name" value="ADAMTS_CR_2"/>
    <property type="match status" value="1"/>
</dbReference>
<feature type="binding site" evidence="17 19">
    <location>
        <position position="135"/>
    </location>
    <ligand>
        <name>Zn(2+)</name>
        <dbReference type="ChEBI" id="CHEBI:29105"/>
        <note>catalytic</note>
    </ligand>
</feature>
<dbReference type="SMART" id="SM00608">
    <property type="entry name" value="ACR"/>
    <property type="match status" value="1"/>
</dbReference>
<evidence type="ECO:0008006" key="25">
    <source>
        <dbReference type="Google" id="ProtNLM"/>
    </source>
</evidence>
<evidence type="ECO:0000256" key="9">
    <source>
        <dbReference type="ARBA" id="ARBA00022801"/>
    </source>
</evidence>
<dbReference type="Gene3D" id="2.60.120.830">
    <property type="match status" value="1"/>
</dbReference>
<feature type="region of interest" description="Disordered" evidence="20">
    <location>
        <begin position="783"/>
        <end position="807"/>
    </location>
</feature>
<evidence type="ECO:0000256" key="14">
    <source>
        <dbReference type="ARBA" id="ARBA00023180"/>
    </source>
</evidence>
<proteinExistence type="predicted"/>
<keyword evidence="9" id="KW-0378">Hydrolase</keyword>
<evidence type="ECO:0000313" key="24">
    <source>
        <dbReference type="Proteomes" id="UP000770717"/>
    </source>
</evidence>
<keyword evidence="17" id="KW-0106">Calcium</keyword>
<dbReference type="Gene3D" id="3.40.390.10">
    <property type="entry name" value="Collagenase (Catalytic Domain)"/>
    <property type="match status" value="1"/>
</dbReference>
<evidence type="ECO:0000256" key="16">
    <source>
        <dbReference type="PIRSR" id="PIRSR613273-1"/>
    </source>
</evidence>
<dbReference type="InterPro" id="IPR013273">
    <property type="entry name" value="ADAMTS/ADAMTS-like"/>
</dbReference>
<sequence length="1311" mass="145870">MIEYHGSESVESYIFTVMNMVAGLFHDPSIGNAIHIKVVRVILLEEEEEGLKIGHHADQTLASFCKWQKSINPKSDAHPAHHDVAVLLTRKDICAGKNSPCETLGLSHLSGMCQPFRSCNINEDSGLPMAFTIAHEIGHSFGIQHDGQGNDCDSAGGQPYIMSRQLQYDTSPLTWSPCSKEYITRFLDRGWGSCLDDLPAKKDFKLPLIAPGVLYDVNHQCQLQYGPNATFCELVDNVCQTLWCSVKDSCRSKLDATADGTRCGDNKWCINGACVTVGKQPDIVNGGWSTWTSWSHCTRTCGAGVQSAERKCNNPAPKFGGKYCTGERKRYRMCKTYPCSKNQPSFRQMQCAEFDTVVYKNELHTWYPIYNTANPCELHCRNAKANFIDKLLDSVVDGTPCFEGNDSRDVCINGMCKSVGCDYEINSNATEDRCGICLGDGSSCQTVRKTFDQSDGFGYVDIGIIPKGARAVRVEEVAAAGNFLAIRSEDPEKYYLNGGFIIQWIGDYKVAGTTFHYQRIGDLENLTAAGPINESIWIQLLFQENNPGVTYEYIIQKDISSDNEVEFAYTWKYGSWSDCSATCGAGMRYQVARCVSKGKGVVKNTFCDTNEQPMPRQKMCNLQDCPARWWTGEWQECSATCGAMGEKKRTVLCIRTLGVDEQALPSEDCHHLTKPKNYISCNRDISCPSDWSVSNWTECSVTCGGGVRTRNVTCAKYNNESCDPSKKPFSKSLCGLQQCPLHNRPAQLPLKYKNLKTTLKIYPKMTDGPKRYSFVFKKYPRFPSSTKSPKQSVDTTPTSTTASPLPSLNSLEDDFQIYDIPNSTHFNVVYKYNFVLVSSNKKKVNTNGTKIAAISKEVNASLVLNNGNITQSDLDLVFNATSSPPNSTQVSEVTPSYDFLTQEPGSQTDFEGSGMPTEEPDIYYDAENDIIESRSKRYKGKVKVDQENQTATIDHPQSSTPMMVTTEISRSLSPMATTESSPENTSYEDLIEQDPELIDLVNHDHLLPVPVDISQEFSPGINKSYISSILNSIASQNTTYENKTDPIYWIVGDWSECSTTCGMGAFWRNVECSSGNETDCGHIKKPDPARRCHFRPCAHWRTGNWSKCSATCGGGFMTREIQCIDIRENRPLRPFHCQSPGHSPLQNTSCNPEPCLSWLAKPWSECSKTCGNGIRQREIVCPKENRCDLKKSPVVVLNCSLDPCASWEMSNWTECSAPCGEGVQQRTVQCVDTDNNRTLNNSLCKKEPKPQESTMCNIQECSKIPDGACRKDKLSINFCNTVKSIGKCSLKAIQSQCCFTCARNEDFLQGG</sequence>
<evidence type="ECO:0000256" key="13">
    <source>
        <dbReference type="ARBA" id="ARBA00023157"/>
    </source>
</evidence>
<feature type="disulfide bond" evidence="18">
    <location>
        <begin position="65"/>
        <end position="119"/>
    </location>
</feature>
<feature type="disulfide bond" evidence="18">
    <location>
        <begin position="312"/>
        <end position="324"/>
    </location>
</feature>
<dbReference type="PROSITE" id="PS50900">
    <property type="entry name" value="PLAC"/>
    <property type="match status" value="1"/>
</dbReference>
<keyword evidence="11" id="KW-0482">Metalloprotease</keyword>
<dbReference type="GO" id="GO:0006508">
    <property type="term" value="P:proteolysis"/>
    <property type="evidence" value="ECO:0007669"/>
    <property type="project" value="UniProtKB-KW"/>
</dbReference>
<dbReference type="CDD" id="cd04273">
    <property type="entry name" value="ZnMc_ADAMTS_like"/>
    <property type="match status" value="1"/>
</dbReference>
<feature type="active site" evidence="16 19">
    <location>
        <position position="136"/>
    </location>
</feature>
<feature type="disulfide bond" evidence="18">
    <location>
        <begin position="221"/>
        <end position="244"/>
    </location>
</feature>
<dbReference type="GO" id="GO:0046872">
    <property type="term" value="F:metal ion binding"/>
    <property type="evidence" value="ECO:0007669"/>
    <property type="project" value="UniProtKB-KW"/>
</dbReference>
<keyword evidence="24" id="KW-1185">Reference proteome</keyword>
<dbReference type="InterPro" id="IPR045371">
    <property type="entry name" value="ADAMTS_CR_3"/>
</dbReference>
<dbReference type="FunFam" id="2.60.120.830:FF:000001">
    <property type="entry name" value="A disintegrin and metalloproteinase with thrombospondin motifs 1"/>
    <property type="match status" value="1"/>
</dbReference>
<dbReference type="PANTHER" id="PTHR13723:SF189">
    <property type="entry name" value="A DISINTEGRIN AND METALLOPROTEINASE WITH THROMBOSPONDIN MOTIFS 12"/>
    <property type="match status" value="1"/>
</dbReference>
<organism evidence="23 24">
    <name type="scientific">Eleutherodactylus coqui</name>
    <name type="common">Puerto Rican coqui</name>
    <dbReference type="NCBI Taxonomy" id="57060"/>
    <lineage>
        <taxon>Eukaryota</taxon>
        <taxon>Metazoa</taxon>
        <taxon>Chordata</taxon>
        <taxon>Craniata</taxon>
        <taxon>Vertebrata</taxon>
        <taxon>Euteleostomi</taxon>
        <taxon>Amphibia</taxon>
        <taxon>Batrachia</taxon>
        <taxon>Anura</taxon>
        <taxon>Neobatrachia</taxon>
        <taxon>Hyloidea</taxon>
        <taxon>Eleutherodactylidae</taxon>
        <taxon>Eleutherodactylinae</taxon>
        <taxon>Eleutherodactylus</taxon>
        <taxon>Eleutherodactylus</taxon>
    </lineage>
</organism>
<evidence type="ECO:0000256" key="12">
    <source>
        <dbReference type="ARBA" id="ARBA00023145"/>
    </source>
</evidence>
<dbReference type="FunFam" id="3.40.1620.60:FF:000004">
    <property type="entry name" value="A disintegrin and metalloproteinase with thrombospondin motifs 12"/>
    <property type="match status" value="1"/>
</dbReference>
<dbReference type="GO" id="GO:0031012">
    <property type="term" value="C:extracellular matrix"/>
    <property type="evidence" value="ECO:0007669"/>
    <property type="project" value="TreeGrafter"/>
</dbReference>
<feature type="binding site" evidence="17 19">
    <location>
        <position position="145"/>
    </location>
    <ligand>
        <name>Zn(2+)</name>
        <dbReference type="ChEBI" id="CHEBI:29105"/>
        <note>catalytic</note>
    </ligand>
</feature>
<evidence type="ECO:0000256" key="6">
    <source>
        <dbReference type="ARBA" id="ARBA00022723"/>
    </source>
</evidence>
<feature type="disulfide bond" evidence="18">
    <location>
        <begin position="152"/>
        <end position="178"/>
    </location>
</feature>
<dbReference type="InterPro" id="IPR041645">
    <property type="entry name" value="ADAMTS_CR_2"/>
</dbReference>
<dbReference type="Gene3D" id="3.40.1620.60">
    <property type="match status" value="1"/>
</dbReference>
<dbReference type="Pfam" id="PF19236">
    <property type="entry name" value="ADAMTS_CR_3"/>
    <property type="match status" value="1"/>
</dbReference>
<comment type="caution">
    <text evidence="19">Lacks conserved residue(s) required for the propagation of feature annotation.</text>
</comment>
<evidence type="ECO:0000256" key="8">
    <source>
        <dbReference type="ARBA" id="ARBA00022737"/>
    </source>
</evidence>
<dbReference type="GO" id="GO:0030198">
    <property type="term" value="P:extracellular matrix organization"/>
    <property type="evidence" value="ECO:0007669"/>
    <property type="project" value="InterPro"/>
</dbReference>
<dbReference type="Pfam" id="PF01421">
    <property type="entry name" value="Reprolysin"/>
    <property type="match status" value="1"/>
</dbReference>
<dbReference type="EMBL" id="WNTK01000003">
    <property type="protein sequence ID" value="KAG9488386.1"/>
    <property type="molecule type" value="Genomic_DNA"/>
</dbReference>
<feature type="disulfide bond" evidence="18">
    <location>
        <begin position="94"/>
        <end position="101"/>
    </location>
</feature>
<dbReference type="PROSITE" id="PS50215">
    <property type="entry name" value="ADAM_MEPRO"/>
    <property type="match status" value="1"/>
</dbReference>
<evidence type="ECO:0000256" key="19">
    <source>
        <dbReference type="PROSITE-ProRule" id="PRU00276"/>
    </source>
</evidence>
<evidence type="ECO:0000256" key="15">
    <source>
        <dbReference type="ARBA" id="ARBA00062682"/>
    </source>
</evidence>
<evidence type="ECO:0000256" key="18">
    <source>
        <dbReference type="PIRSR" id="PIRSR613273-3"/>
    </source>
</evidence>
<comment type="caution">
    <text evidence="23">The sequence shown here is derived from an EMBL/GenBank/DDBJ whole genome shotgun (WGS) entry which is preliminary data.</text>
</comment>
<keyword evidence="5" id="KW-0165">Cleavage on pair of basic residues</keyword>
<evidence type="ECO:0000256" key="5">
    <source>
        <dbReference type="ARBA" id="ARBA00022685"/>
    </source>
</evidence>
<dbReference type="SUPFAM" id="SSF55486">
    <property type="entry name" value="Metalloproteases ('zincins'), catalytic domain"/>
    <property type="match status" value="1"/>
</dbReference>
<dbReference type="InterPro" id="IPR024079">
    <property type="entry name" value="MetalloPept_cat_dom_sf"/>
</dbReference>
<comment type="subunit">
    <text evidence="15">Interacts with COMP.</text>
</comment>
<gene>
    <name evidence="23" type="ORF">GDO78_007934</name>
</gene>
<dbReference type="FunFam" id="2.20.100.10:FF:000006">
    <property type="entry name" value="A disintegrin and metalloproteinase with thrombospondin motifs 1"/>
    <property type="match status" value="1"/>
</dbReference>
<dbReference type="Pfam" id="PF05986">
    <property type="entry name" value="ADAMTS_spacer1"/>
    <property type="match status" value="1"/>
</dbReference>
<evidence type="ECO:0000256" key="11">
    <source>
        <dbReference type="ARBA" id="ARBA00023049"/>
    </source>
</evidence>
<feature type="binding site" evidence="17">
    <location>
        <position position="76"/>
    </location>
    <ligand>
        <name>Ca(2+)</name>
        <dbReference type="ChEBI" id="CHEBI:29108"/>
        <label>2</label>
    </ligand>
</feature>
<dbReference type="OrthoDB" id="412680at2759"/>
<evidence type="ECO:0000259" key="22">
    <source>
        <dbReference type="PROSITE" id="PS50900"/>
    </source>
</evidence>
<keyword evidence="2" id="KW-0964">Secreted</keyword>
<evidence type="ECO:0000259" key="21">
    <source>
        <dbReference type="PROSITE" id="PS50215"/>
    </source>
</evidence>